<comment type="similarity">
    <text evidence="1">Belongs to the SEC10 family.</text>
</comment>
<evidence type="ECO:0000256" key="1">
    <source>
        <dbReference type="ARBA" id="ARBA00006572"/>
    </source>
</evidence>
<keyword evidence="4" id="KW-0268">Exocytosis</keyword>
<sequence length="959" mass="106000">MILVHFVSRHAEGKGLVPLGRERATHYGAPSSLANSSSLAVNENRIRPNPWSRPSSFNSSRISGSSASAWLASGLSAAATPTAPTIGGAGWALSAEPDAPGGAAEAGAAAAKAGVAQRRVKRQHQNEKYSNKCAEHDNQHCLKFAGNSFSVGKLMTFMSGSSFSELSILAIIIVSLTFTGSLSQSSGSSCEARCGSILLSSTSWTNSVTPSVVTLSKVGRNLDMFLSRAITLTDGGSDGLTPKNCKIFSLSPLSTSIFELLLLRLADKQQRVFGDVATKDVRGAVDFDCLHFVDTQALKELRENPARQKPGAFDPDRLTACFERVVAQLDELRAALHQDQSRLIERAKTEETRCRDEVASIYATFEQVRDHFDQLDRRITAVSHKAGHLGDQLESANGPRERLAEMELLVRHLHEFCLESRTSFELTHGSPKKVDEFLYKEFESAFLSKDYNYCHRLSVILASFKAYSRCTERFVTESLKTLPYLDSDVHRELKQCVSRTMESARLIFASPEPVMCDFIQAIFSKRLKDLVANRFRQVDPNDRTAYLKVLESVHQENRRACDDLAELHLGVDLAKLSHTLFLPYLSGYFQVERENLNERCQMVLDRYYEEQGHVLQQQQVGPHNLLQHIFSGVSEEQGAGRVLLCGLSVANIVAEVSQSCSRCRHLSQSSEFFQRAKELADIFFRYIYDEHVTYGLRLAALGLPQTDEVAQRPNLSFLEAVREANMIFHLCESKYSEILAPALKSAPGGASPQLAQVQERRRAISCGLEAQIQQGLERTLAAIVGHVRHLLNSEQKAADFRPPIGGSDGGASISGGATHACAQVCAYISGHVVGRLAFLDGKNGQLFRDELGIRLYRCLVEHLHKFKYSLSGGLQALCDLTEYMACLKPVRHSGFLVDGHDLYDVLCKLLNLLVIQPANLHDICEEESLRSLSREVKQSFIMLRTDSGSAEVKAALEKI</sequence>
<name>A0A1I8IHX2_9PLAT</name>
<dbReference type="PANTHER" id="PTHR12100">
    <property type="entry name" value="SEC10"/>
    <property type="match status" value="1"/>
</dbReference>
<feature type="compositionally biased region" description="Low complexity" evidence="7">
    <location>
        <begin position="31"/>
        <end position="42"/>
    </location>
</feature>
<evidence type="ECO:0000313" key="11">
    <source>
        <dbReference type="WBParaSite" id="maker-uti_cns_0012525-snap-gene-0.4-mRNA-1"/>
    </source>
</evidence>
<dbReference type="GO" id="GO:0006893">
    <property type="term" value="P:Golgi to plasma membrane transport"/>
    <property type="evidence" value="ECO:0007669"/>
    <property type="project" value="TreeGrafter"/>
</dbReference>
<feature type="region of interest" description="Disordered" evidence="7">
    <location>
        <begin position="30"/>
        <end position="59"/>
    </location>
</feature>
<keyword evidence="3" id="KW-0813">Transport</keyword>
<evidence type="ECO:0000256" key="2">
    <source>
        <dbReference type="ARBA" id="ARBA00017524"/>
    </source>
</evidence>
<evidence type="ECO:0000259" key="8">
    <source>
        <dbReference type="Pfam" id="PF07393"/>
    </source>
</evidence>
<keyword evidence="10" id="KW-1185">Reference proteome</keyword>
<feature type="domain" description="Exocyst complex component Sec10-like alpha-helical bundle" evidence="8">
    <location>
        <begin position="438"/>
        <end position="953"/>
    </location>
</feature>
<reference evidence="11" key="1">
    <citation type="submission" date="2016-11" db="UniProtKB">
        <authorList>
            <consortium name="WormBaseParasite"/>
        </authorList>
    </citation>
    <scope>IDENTIFICATION</scope>
</reference>
<keyword evidence="5" id="KW-0175">Coiled coil</keyword>
<protein>
    <recommendedName>
        <fullName evidence="2">Exocyst complex component 5</fullName>
    </recommendedName>
    <alternativeName>
        <fullName evidence="6">Exocyst complex component Sec10</fullName>
    </alternativeName>
</protein>
<dbReference type="GO" id="GO:0000145">
    <property type="term" value="C:exocyst"/>
    <property type="evidence" value="ECO:0007669"/>
    <property type="project" value="TreeGrafter"/>
</dbReference>
<evidence type="ECO:0000256" key="3">
    <source>
        <dbReference type="ARBA" id="ARBA00022448"/>
    </source>
</evidence>
<dbReference type="AlphaFoldDB" id="A0A1I8IHX2"/>
<dbReference type="PANTHER" id="PTHR12100:SF0">
    <property type="entry name" value="EXOCYST COMPLEX COMPONENT 5"/>
    <property type="match status" value="1"/>
</dbReference>
<feature type="compositionally biased region" description="Low complexity" evidence="7">
    <location>
        <begin position="49"/>
        <end position="59"/>
    </location>
</feature>
<feature type="domain" description="Exocyst complex component Sec10 N-terminal" evidence="9">
    <location>
        <begin position="315"/>
        <end position="419"/>
    </location>
</feature>
<evidence type="ECO:0000313" key="10">
    <source>
        <dbReference type="Proteomes" id="UP000095280"/>
    </source>
</evidence>
<dbReference type="GO" id="GO:0006887">
    <property type="term" value="P:exocytosis"/>
    <property type="evidence" value="ECO:0007669"/>
    <property type="project" value="UniProtKB-KW"/>
</dbReference>
<organism evidence="10 11">
    <name type="scientific">Macrostomum lignano</name>
    <dbReference type="NCBI Taxonomy" id="282301"/>
    <lineage>
        <taxon>Eukaryota</taxon>
        <taxon>Metazoa</taxon>
        <taxon>Spiralia</taxon>
        <taxon>Lophotrochozoa</taxon>
        <taxon>Platyhelminthes</taxon>
        <taxon>Rhabditophora</taxon>
        <taxon>Macrostomorpha</taxon>
        <taxon>Macrostomida</taxon>
        <taxon>Macrostomidae</taxon>
        <taxon>Macrostomum</taxon>
    </lineage>
</organism>
<dbReference type="Pfam" id="PF20667">
    <property type="entry name" value="Sec10_N"/>
    <property type="match status" value="1"/>
</dbReference>
<dbReference type="InterPro" id="IPR009976">
    <property type="entry name" value="Sec10-like"/>
</dbReference>
<evidence type="ECO:0000256" key="5">
    <source>
        <dbReference type="ARBA" id="ARBA00023054"/>
    </source>
</evidence>
<accession>A0A1I8IHX2</accession>
<evidence type="ECO:0000256" key="6">
    <source>
        <dbReference type="ARBA" id="ARBA00031471"/>
    </source>
</evidence>
<dbReference type="InterPro" id="IPR048625">
    <property type="entry name" value="Sec10_N"/>
</dbReference>
<evidence type="ECO:0000259" key="9">
    <source>
        <dbReference type="Pfam" id="PF20667"/>
    </source>
</evidence>
<evidence type="ECO:0000256" key="4">
    <source>
        <dbReference type="ARBA" id="ARBA00022483"/>
    </source>
</evidence>
<dbReference type="Pfam" id="PF07393">
    <property type="entry name" value="Sec10_HB"/>
    <property type="match status" value="1"/>
</dbReference>
<dbReference type="InterPro" id="IPR048627">
    <property type="entry name" value="Sec10_HB"/>
</dbReference>
<evidence type="ECO:0000256" key="7">
    <source>
        <dbReference type="SAM" id="MobiDB-lite"/>
    </source>
</evidence>
<dbReference type="Proteomes" id="UP000095280">
    <property type="component" value="Unplaced"/>
</dbReference>
<dbReference type="WBParaSite" id="maker-uti_cns_0012525-snap-gene-0.4-mRNA-1">
    <property type="protein sequence ID" value="maker-uti_cns_0012525-snap-gene-0.4-mRNA-1"/>
    <property type="gene ID" value="maker-uti_cns_0012525-snap-gene-0.4"/>
</dbReference>
<proteinExistence type="inferred from homology"/>